<dbReference type="RefSeq" id="WP_151569467.1">
    <property type="nucleotide sequence ID" value="NZ_WBMT01000029.1"/>
</dbReference>
<evidence type="ECO:0000313" key="2">
    <source>
        <dbReference type="Proteomes" id="UP000468735"/>
    </source>
</evidence>
<dbReference type="AlphaFoldDB" id="A0A6H9Y7D7"/>
<name>A0A6H9Y7D7_9ACTN</name>
<sequence>MDIKITHGCEMPNAGTRHRGNWRWKQRVAGNVAAVKDDSPAARAQCPECGLVWVVGVDHRVEAVFCSRRCKTRARRGRQAARSAG</sequence>
<keyword evidence="2" id="KW-1185">Reference proteome</keyword>
<evidence type="ECO:0000313" key="1">
    <source>
        <dbReference type="EMBL" id="KAB2340550.1"/>
    </source>
</evidence>
<organism evidence="1 2">
    <name type="scientific">Actinomadura rudentiformis</name>
    <dbReference type="NCBI Taxonomy" id="359158"/>
    <lineage>
        <taxon>Bacteria</taxon>
        <taxon>Bacillati</taxon>
        <taxon>Actinomycetota</taxon>
        <taxon>Actinomycetes</taxon>
        <taxon>Streptosporangiales</taxon>
        <taxon>Thermomonosporaceae</taxon>
        <taxon>Actinomadura</taxon>
    </lineage>
</organism>
<dbReference type="EMBL" id="WBMT01000029">
    <property type="protein sequence ID" value="KAB2340550.1"/>
    <property type="molecule type" value="Genomic_DNA"/>
</dbReference>
<gene>
    <name evidence="1" type="ORF">F8566_44240</name>
</gene>
<dbReference type="OrthoDB" id="4240184at2"/>
<accession>A0A6H9Y7D7</accession>
<reference evidence="1 2" key="1">
    <citation type="submission" date="2019-09" db="EMBL/GenBank/DDBJ databases">
        <title>Actinomadura physcomitrii sp. nov., a novel actinomycete isolated from moss [Physcomitrium sphaericum (Ludw) Fuernr].</title>
        <authorList>
            <person name="Zhuang X."/>
            <person name="Liu C."/>
        </authorList>
    </citation>
    <scope>NUCLEOTIDE SEQUENCE [LARGE SCALE GENOMIC DNA]</scope>
    <source>
        <strain evidence="1 2">HMC1</strain>
    </source>
</reference>
<comment type="caution">
    <text evidence="1">The sequence shown here is derived from an EMBL/GenBank/DDBJ whole genome shotgun (WGS) entry which is preliminary data.</text>
</comment>
<dbReference type="Proteomes" id="UP000468735">
    <property type="component" value="Unassembled WGS sequence"/>
</dbReference>
<protein>
    <submittedName>
        <fullName evidence="1">Uncharacterized protein</fullName>
    </submittedName>
</protein>
<proteinExistence type="predicted"/>